<dbReference type="EMBL" id="JAJA02000001">
    <property type="protein sequence ID" value="KWS03913.1"/>
    <property type="molecule type" value="Genomic_DNA"/>
</dbReference>
<comment type="subcellular location">
    <subcellularLocation>
        <location evidence="1">Cell inner membrane</location>
        <topology evidence="1">Single-pass membrane protein</topology>
    </subcellularLocation>
</comment>
<gene>
    <name evidence="12" type="ORF">AZ78_1462</name>
</gene>
<reference evidence="12 13" key="1">
    <citation type="journal article" date="2014" name="Genome Announc.">
        <title>Draft Genome Sequence of Lysobacter capsici AZ78, a Bacterium Antagonistic to Plant-Pathogenic Oomycetes.</title>
        <authorList>
            <person name="Puopolo G."/>
            <person name="Sonego P."/>
            <person name="Engelen K."/>
            <person name="Pertot I."/>
        </authorList>
    </citation>
    <scope>NUCLEOTIDE SEQUENCE [LARGE SCALE GENOMIC DNA]</scope>
    <source>
        <strain evidence="12 13">AZ78</strain>
    </source>
</reference>
<keyword evidence="7" id="KW-1133">Transmembrane helix</keyword>
<evidence type="ECO:0000256" key="10">
    <source>
        <dbReference type="ARBA" id="ARBA00030775"/>
    </source>
</evidence>
<keyword evidence="8" id="KW-0472">Membrane</keyword>
<dbReference type="InterPro" id="IPR045584">
    <property type="entry name" value="Pilin-like"/>
</dbReference>
<evidence type="ECO:0000256" key="8">
    <source>
        <dbReference type="ARBA" id="ARBA00023136"/>
    </source>
</evidence>
<evidence type="ECO:0000256" key="6">
    <source>
        <dbReference type="ARBA" id="ARBA00022692"/>
    </source>
</evidence>
<comment type="similarity">
    <text evidence="9">Belongs to the GSP H family.</text>
</comment>
<dbReference type="GO" id="GO:0005886">
    <property type="term" value="C:plasma membrane"/>
    <property type="evidence" value="ECO:0007669"/>
    <property type="project" value="UniProtKB-SubCell"/>
</dbReference>
<dbReference type="Pfam" id="PF12019">
    <property type="entry name" value="GspH"/>
    <property type="match status" value="1"/>
</dbReference>
<name>A0A108U7D6_9GAMM</name>
<dbReference type="OrthoDB" id="6026252at2"/>
<protein>
    <recommendedName>
        <fullName evidence="2">Type II secretion system protein H</fullName>
    </recommendedName>
    <alternativeName>
        <fullName evidence="10">General secretion pathway protein H</fullName>
    </alternativeName>
</protein>
<dbReference type="SUPFAM" id="SSF54523">
    <property type="entry name" value="Pili subunits"/>
    <property type="match status" value="1"/>
</dbReference>
<keyword evidence="6" id="KW-0812">Transmembrane</keyword>
<dbReference type="RefSeq" id="WP_036101905.1">
    <property type="nucleotide sequence ID" value="NZ_JAJA02000001.1"/>
</dbReference>
<evidence type="ECO:0000256" key="3">
    <source>
        <dbReference type="ARBA" id="ARBA00022475"/>
    </source>
</evidence>
<evidence type="ECO:0000256" key="1">
    <source>
        <dbReference type="ARBA" id="ARBA00004377"/>
    </source>
</evidence>
<accession>A0A108U7D6</accession>
<evidence type="ECO:0000256" key="5">
    <source>
        <dbReference type="ARBA" id="ARBA00022519"/>
    </source>
</evidence>
<keyword evidence="4" id="KW-0488">Methylation</keyword>
<comment type="caution">
    <text evidence="12">The sequence shown here is derived from an EMBL/GenBank/DDBJ whole genome shotgun (WGS) entry which is preliminary data.</text>
</comment>
<dbReference type="AlphaFoldDB" id="A0A108U7D6"/>
<keyword evidence="13" id="KW-1185">Reference proteome</keyword>
<dbReference type="GO" id="GO:0015627">
    <property type="term" value="C:type II protein secretion system complex"/>
    <property type="evidence" value="ECO:0007669"/>
    <property type="project" value="InterPro"/>
</dbReference>
<dbReference type="Gene3D" id="3.55.40.10">
    <property type="entry name" value="minor pseudopilin epsh domain"/>
    <property type="match status" value="1"/>
</dbReference>
<evidence type="ECO:0000256" key="9">
    <source>
        <dbReference type="ARBA" id="ARBA00025772"/>
    </source>
</evidence>
<evidence type="ECO:0000313" key="12">
    <source>
        <dbReference type="EMBL" id="KWS03913.1"/>
    </source>
</evidence>
<evidence type="ECO:0000256" key="2">
    <source>
        <dbReference type="ARBA" id="ARBA00021549"/>
    </source>
</evidence>
<keyword evidence="3" id="KW-1003">Cell membrane</keyword>
<dbReference type="InterPro" id="IPR022346">
    <property type="entry name" value="T2SS_GspH"/>
</dbReference>
<evidence type="ECO:0000313" key="13">
    <source>
        <dbReference type="Proteomes" id="UP000023435"/>
    </source>
</evidence>
<dbReference type="Proteomes" id="UP000023435">
    <property type="component" value="Unassembled WGS sequence"/>
</dbReference>
<dbReference type="GO" id="GO:0015628">
    <property type="term" value="P:protein secretion by the type II secretion system"/>
    <property type="evidence" value="ECO:0007669"/>
    <property type="project" value="InterPro"/>
</dbReference>
<sequence>MRIKGFALLEFVFAIVCTGVLTLIASSVFGALAGTSRVAAVRSGLADSIEQAHQYAAEHASTVWLCPSREGFVCEDDNDWSHGWMGFADRNGNARFDEGDELLHKTPPLLDGLRLCSARRQTRIRFRPLDGRPDSAVAFTLCDLRCPQEAVVLALTDEGRISERPASPRAAQDCQLE</sequence>
<organism evidence="12 13">
    <name type="scientific">Lysobacter capsici AZ78</name>
    <dbReference type="NCBI Taxonomy" id="1444315"/>
    <lineage>
        <taxon>Bacteria</taxon>
        <taxon>Pseudomonadati</taxon>
        <taxon>Pseudomonadota</taxon>
        <taxon>Gammaproteobacteria</taxon>
        <taxon>Lysobacterales</taxon>
        <taxon>Lysobacteraceae</taxon>
        <taxon>Lysobacter</taxon>
    </lineage>
</organism>
<feature type="domain" description="General secretion pathway GspH" evidence="11">
    <location>
        <begin position="45"/>
        <end position="145"/>
    </location>
</feature>
<proteinExistence type="inferred from homology"/>
<keyword evidence="5" id="KW-0997">Cell inner membrane</keyword>
<evidence type="ECO:0000259" key="11">
    <source>
        <dbReference type="Pfam" id="PF12019"/>
    </source>
</evidence>
<evidence type="ECO:0000256" key="7">
    <source>
        <dbReference type="ARBA" id="ARBA00022989"/>
    </source>
</evidence>
<evidence type="ECO:0000256" key="4">
    <source>
        <dbReference type="ARBA" id="ARBA00022481"/>
    </source>
</evidence>